<keyword evidence="2" id="KW-1185">Reference proteome</keyword>
<dbReference type="Proteomes" id="UP000600918">
    <property type="component" value="Unassembled WGS sequence"/>
</dbReference>
<dbReference type="EMBL" id="JACSDY010000005">
    <property type="protein sequence ID" value="KAF7427557.1"/>
    <property type="molecule type" value="Genomic_DNA"/>
</dbReference>
<reference evidence="1" key="1">
    <citation type="journal article" date="2020" name="G3 (Bethesda)">
        <title>High-Quality Assemblies for Three Invasive Social Wasps from the &lt;i&gt;Vespula&lt;/i&gt; Genus.</title>
        <authorList>
            <person name="Harrop T.W.R."/>
            <person name="Guhlin J."/>
            <person name="McLaughlin G.M."/>
            <person name="Permina E."/>
            <person name="Stockwell P."/>
            <person name="Gilligan J."/>
            <person name="Le Lec M.F."/>
            <person name="Gruber M.A.M."/>
            <person name="Quinn O."/>
            <person name="Lovegrove M."/>
            <person name="Duncan E.J."/>
            <person name="Remnant E.J."/>
            <person name="Van Eeckhoven J."/>
            <person name="Graham B."/>
            <person name="Knapp R.A."/>
            <person name="Langford K.W."/>
            <person name="Kronenberg Z."/>
            <person name="Press M.O."/>
            <person name="Eacker S.M."/>
            <person name="Wilson-Rankin E.E."/>
            <person name="Purcell J."/>
            <person name="Lester P.J."/>
            <person name="Dearden P.K."/>
        </authorList>
    </citation>
    <scope>NUCLEOTIDE SEQUENCE</scope>
    <source>
        <strain evidence="1">Volc-1</strain>
    </source>
</reference>
<comment type="caution">
    <text evidence="1">The sequence shown here is derived from an EMBL/GenBank/DDBJ whole genome shotgun (WGS) entry which is preliminary data.</text>
</comment>
<protein>
    <submittedName>
        <fullName evidence="1">Uncharacterized protein</fullName>
    </submittedName>
</protein>
<dbReference type="AlphaFoldDB" id="A0A834P4I7"/>
<accession>A0A834P4I7</accession>
<evidence type="ECO:0000313" key="1">
    <source>
        <dbReference type="EMBL" id="KAF7427557.1"/>
    </source>
</evidence>
<name>A0A834P4I7_VESPE</name>
<sequence>MNWIHEEIRKLTLTSSFEYFKVQKYTRDTVGYGLLAGHAPAFIRTAKESTEVAAAAVCLRNPPLLSSTVNCRLGREVK</sequence>
<gene>
    <name evidence="1" type="ORF">H0235_007251</name>
</gene>
<evidence type="ECO:0000313" key="2">
    <source>
        <dbReference type="Proteomes" id="UP000600918"/>
    </source>
</evidence>
<proteinExistence type="predicted"/>
<organism evidence="1 2">
    <name type="scientific">Vespula pensylvanica</name>
    <name type="common">Western yellow jacket</name>
    <name type="synonym">Wasp</name>
    <dbReference type="NCBI Taxonomy" id="30213"/>
    <lineage>
        <taxon>Eukaryota</taxon>
        <taxon>Metazoa</taxon>
        <taxon>Ecdysozoa</taxon>
        <taxon>Arthropoda</taxon>
        <taxon>Hexapoda</taxon>
        <taxon>Insecta</taxon>
        <taxon>Pterygota</taxon>
        <taxon>Neoptera</taxon>
        <taxon>Endopterygota</taxon>
        <taxon>Hymenoptera</taxon>
        <taxon>Apocrita</taxon>
        <taxon>Aculeata</taxon>
        <taxon>Vespoidea</taxon>
        <taxon>Vespidae</taxon>
        <taxon>Vespinae</taxon>
        <taxon>Vespula</taxon>
    </lineage>
</organism>